<dbReference type="EMBL" id="JARNBH010000066">
    <property type="protein sequence ID" value="MEC0277109.1"/>
    <property type="molecule type" value="Genomic_DNA"/>
</dbReference>
<reference evidence="1 2" key="1">
    <citation type="submission" date="2023-03" db="EMBL/GenBank/DDBJ databases">
        <title>Bacillus Genome Sequencing.</title>
        <authorList>
            <person name="Dunlap C."/>
        </authorList>
    </citation>
    <scope>NUCLEOTIDE SEQUENCE [LARGE SCALE GENOMIC DNA]</scope>
    <source>
        <strain evidence="1 2">B-41290</strain>
    </source>
</reference>
<evidence type="ECO:0008006" key="3">
    <source>
        <dbReference type="Google" id="ProtNLM"/>
    </source>
</evidence>
<proteinExistence type="predicted"/>
<keyword evidence="2" id="KW-1185">Reference proteome</keyword>
<dbReference type="Proteomes" id="UP001307168">
    <property type="component" value="Unassembled WGS sequence"/>
</dbReference>
<comment type="caution">
    <text evidence="1">The sequence shown here is derived from an EMBL/GenBank/DDBJ whole genome shotgun (WGS) entry which is preliminary data.</text>
</comment>
<protein>
    <recommendedName>
        <fullName evidence="3">DUF3168 domain-containing protein</fullName>
    </recommendedName>
</protein>
<dbReference type="RefSeq" id="WP_367408574.1">
    <property type="nucleotide sequence ID" value="NZ_JARNBH010000066.1"/>
</dbReference>
<gene>
    <name evidence="1" type="ORF">P4706_29475</name>
</gene>
<dbReference type="AlphaFoldDB" id="A0AAW9NHE6"/>
<evidence type="ECO:0000313" key="1">
    <source>
        <dbReference type="EMBL" id="MEC0277109.1"/>
    </source>
</evidence>
<sequence length="123" mass="14060">MKDLEVPVMSALLNDEQIATLTKGNIHRWVVPQPENGQELEYPIIRVIEIDNYDGHYADNKATISEIPIQIDLWVQGDPSELQNLIDQNMKALHLTRIGVSSRYEPDTGAMRKIFRYKGQVSL</sequence>
<name>A0AAW9NHE6_9BACI</name>
<evidence type="ECO:0000313" key="2">
    <source>
        <dbReference type="Proteomes" id="UP001307168"/>
    </source>
</evidence>
<organism evidence="1 2">
    <name type="scientific">Peribacillus castrilensis</name>
    <dbReference type="NCBI Taxonomy" id="2897690"/>
    <lineage>
        <taxon>Bacteria</taxon>
        <taxon>Bacillati</taxon>
        <taxon>Bacillota</taxon>
        <taxon>Bacilli</taxon>
        <taxon>Bacillales</taxon>
        <taxon>Bacillaceae</taxon>
        <taxon>Peribacillus</taxon>
    </lineage>
</organism>
<accession>A0AAW9NHE6</accession>